<organism evidence="2 3">
    <name type="scientific">Acinetobacter venetianus</name>
    <dbReference type="NCBI Taxonomy" id="52133"/>
    <lineage>
        <taxon>Bacteria</taxon>
        <taxon>Pseudomonadati</taxon>
        <taxon>Pseudomonadota</taxon>
        <taxon>Gammaproteobacteria</taxon>
        <taxon>Moraxellales</taxon>
        <taxon>Moraxellaceae</taxon>
        <taxon>Acinetobacter</taxon>
    </lineage>
</organism>
<evidence type="ECO:0000313" key="2">
    <source>
        <dbReference type="EMBL" id="KXZ71859.1"/>
    </source>
</evidence>
<name>A0A150HYH2_9GAMM</name>
<dbReference type="PANTHER" id="PTHR11106:SF27">
    <property type="entry name" value="MACRO DOMAIN-CONTAINING PROTEIN"/>
    <property type="match status" value="1"/>
</dbReference>
<gene>
    <name evidence="2" type="primary">ymdB</name>
    <name evidence="2" type="ORF">AVENLUH13518_01007</name>
</gene>
<dbReference type="SUPFAM" id="SSF52949">
    <property type="entry name" value="Macro domain-like"/>
    <property type="match status" value="1"/>
</dbReference>
<evidence type="ECO:0000259" key="1">
    <source>
        <dbReference type="PROSITE" id="PS51154"/>
    </source>
</evidence>
<dbReference type="PROSITE" id="PS51154">
    <property type="entry name" value="MACRO"/>
    <property type="match status" value="1"/>
</dbReference>
<sequence length="181" mass="19510">MKTIKIIKNDITQIAVEAIVNAANTSLLGGGGVDGAIHRKGGAAILADCQKIRAKQGGCAVGEAVMTTAGLLPAKYVIHTVGPTWVGGQNNETKLLENAYRNSFRLAEALALKSVAFPNISTGIYRFPKQLAAQIAFTSIADELRNGRSVEEVVFVCFDEENFNIYQMLKDELKLEDIVVI</sequence>
<dbReference type="NCBIfam" id="NF001664">
    <property type="entry name" value="PRK00431.1-6"/>
    <property type="match status" value="1"/>
</dbReference>
<keyword evidence="2" id="KW-0378">Hydrolase</keyword>
<dbReference type="CDD" id="cd02908">
    <property type="entry name" value="Macro_OAADPr_deacetylase"/>
    <property type="match status" value="1"/>
</dbReference>
<dbReference type="Pfam" id="PF01661">
    <property type="entry name" value="Macro"/>
    <property type="match status" value="1"/>
</dbReference>
<dbReference type="AlphaFoldDB" id="A0A150HYH2"/>
<reference evidence="2 3" key="1">
    <citation type="journal article" date="2016" name="Sci. Rep.">
        <title>Genomic and phenotypic characterization of the species Acinetobacter venetianus.</title>
        <authorList>
            <person name="Fondi M."/>
            <person name="Maida I."/>
            <person name="Perrin E."/>
            <person name="Orlandini V."/>
            <person name="La Torre L."/>
            <person name="Bosi E."/>
            <person name="Negroni A."/>
            <person name="Zanaroli G."/>
            <person name="Fava F."/>
            <person name="Decorosi F."/>
            <person name="Giovannetti L."/>
            <person name="Viti C."/>
            <person name="Vaneechoutte M."/>
            <person name="Dijkshoorn L."/>
            <person name="Fani R."/>
        </authorList>
    </citation>
    <scope>NUCLEOTIDE SEQUENCE [LARGE SCALE GENOMIC DNA]</scope>
    <source>
        <strain evidence="2 3">LUH13518</strain>
    </source>
</reference>
<dbReference type="InterPro" id="IPR043472">
    <property type="entry name" value="Macro_dom-like"/>
</dbReference>
<comment type="caution">
    <text evidence="2">The sequence shown here is derived from an EMBL/GenBank/DDBJ whole genome shotgun (WGS) entry which is preliminary data.</text>
</comment>
<proteinExistence type="predicted"/>
<protein>
    <submittedName>
        <fullName evidence="2">O-acetyl-ADP-ribose deacetylase</fullName>
        <ecNumber evidence="2">3.5.1.-</ecNumber>
    </submittedName>
</protein>
<accession>A0A150HYH2</accession>
<dbReference type="EMBL" id="JRHX01000032">
    <property type="protein sequence ID" value="KXZ71859.1"/>
    <property type="molecule type" value="Genomic_DNA"/>
</dbReference>
<dbReference type="Gene3D" id="3.40.220.10">
    <property type="entry name" value="Leucine Aminopeptidase, subunit E, domain 1"/>
    <property type="match status" value="1"/>
</dbReference>
<dbReference type="SMART" id="SM00506">
    <property type="entry name" value="A1pp"/>
    <property type="match status" value="1"/>
</dbReference>
<dbReference type="GO" id="GO:0016787">
    <property type="term" value="F:hydrolase activity"/>
    <property type="evidence" value="ECO:0007669"/>
    <property type="project" value="UniProtKB-KW"/>
</dbReference>
<dbReference type="InterPro" id="IPR002589">
    <property type="entry name" value="Macro_dom"/>
</dbReference>
<dbReference type="PATRIC" id="fig|52133.19.peg.1032"/>
<dbReference type="EC" id="3.5.1.-" evidence="2"/>
<dbReference type="Proteomes" id="UP000075544">
    <property type="component" value="Unassembled WGS sequence"/>
</dbReference>
<evidence type="ECO:0000313" key="3">
    <source>
        <dbReference type="Proteomes" id="UP000075544"/>
    </source>
</evidence>
<dbReference type="PANTHER" id="PTHR11106">
    <property type="entry name" value="GANGLIOSIDE INDUCED DIFFERENTIATION ASSOCIATED PROTEIN 2-RELATED"/>
    <property type="match status" value="1"/>
</dbReference>
<feature type="domain" description="Macro" evidence="1">
    <location>
        <begin position="1"/>
        <end position="174"/>
    </location>
</feature>
<dbReference type="RefSeq" id="WP_061524244.1">
    <property type="nucleotide sequence ID" value="NZ_JRHX01000032.1"/>
</dbReference>